<feature type="region of interest" description="Disordered" evidence="4">
    <location>
        <begin position="371"/>
        <end position="398"/>
    </location>
</feature>
<feature type="compositionally biased region" description="Basic residues" evidence="4">
    <location>
        <begin position="40"/>
        <end position="53"/>
    </location>
</feature>
<keyword evidence="8" id="KW-1185">Reference proteome</keyword>
<dbReference type="InterPro" id="IPR035979">
    <property type="entry name" value="RBD_domain_sf"/>
</dbReference>
<dbReference type="EMBL" id="JAVIJP010000009">
    <property type="protein sequence ID" value="KAL3648127.1"/>
    <property type="molecule type" value="Genomic_DNA"/>
</dbReference>
<dbReference type="SMART" id="SM00456">
    <property type="entry name" value="WW"/>
    <property type="match status" value="1"/>
</dbReference>
<feature type="domain" description="RRM" evidence="6">
    <location>
        <begin position="198"/>
        <end position="278"/>
    </location>
</feature>
<evidence type="ECO:0000256" key="2">
    <source>
        <dbReference type="ARBA" id="ARBA00022884"/>
    </source>
</evidence>
<dbReference type="InterPro" id="IPR036020">
    <property type="entry name" value="WW_dom_sf"/>
</dbReference>
<evidence type="ECO:0000259" key="5">
    <source>
        <dbReference type="PROSITE" id="PS50020"/>
    </source>
</evidence>
<dbReference type="InterPro" id="IPR001202">
    <property type="entry name" value="WW_dom"/>
</dbReference>
<feature type="compositionally biased region" description="Polar residues" evidence="4">
    <location>
        <begin position="9"/>
        <end position="21"/>
    </location>
</feature>
<organism evidence="7 8">
    <name type="scientific">Castilleja foliolosa</name>
    <dbReference type="NCBI Taxonomy" id="1961234"/>
    <lineage>
        <taxon>Eukaryota</taxon>
        <taxon>Viridiplantae</taxon>
        <taxon>Streptophyta</taxon>
        <taxon>Embryophyta</taxon>
        <taxon>Tracheophyta</taxon>
        <taxon>Spermatophyta</taxon>
        <taxon>Magnoliopsida</taxon>
        <taxon>eudicotyledons</taxon>
        <taxon>Gunneridae</taxon>
        <taxon>Pentapetalae</taxon>
        <taxon>asterids</taxon>
        <taxon>lamiids</taxon>
        <taxon>Lamiales</taxon>
        <taxon>Orobanchaceae</taxon>
        <taxon>Pedicularideae</taxon>
        <taxon>Castillejinae</taxon>
        <taxon>Castilleja</taxon>
    </lineage>
</organism>
<dbReference type="SUPFAM" id="SSF54928">
    <property type="entry name" value="RNA-binding domain, RBD"/>
    <property type="match status" value="1"/>
</dbReference>
<accession>A0ABD3E2X1</accession>
<dbReference type="CDD" id="cd00201">
    <property type="entry name" value="WW"/>
    <property type="match status" value="1"/>
</dbReference>
<evidence type="ECO:0000256" key="3">
    <source>
        <dbReference type="PROSITE-ProRule" id="PRU00176"/>
    </source>
</evidence>
<dbReference type="Proteomes" id="UP001632038">
    <property type="component" value="Unassembled WGS sequence"/>
</dbReference>
<keyword evidence="1" id="KW-0677">Repeat</keyword>
<dbReference type="PROSITE" id="PS01159">
    <property type="entry name" value="WW_DOMAIN_1"/>
    <property type="match status" value="1"/>
</dbReference>
<dbReference type="Pfam" id="PF00076">
    <property type="entry name" value="RRM_1"/>
    <property type="match status" value="2"/>
</dbReference>
<feature type="compositionally biased region" description="Polar residues" evidence="4">
    <location>
        <begin position="55"/>
        <end position="70"/>
    </location>
</feature>
<keyword evidence="2 3" id="KW-0694">RNA-binding</keyword>
<feature type="compositionally biased region" description="Polar residues" evidence="4">
    <location>
        <begin position="292"/>
        <end position="311"/>
    </location>
</feature>
<feature type="compositionally biased region" description="Basic and acidic residues" evidence="4">
    <location>
        <begin position="23"/>
        <end position="34"/>
    </location>
</feature>
<dbReference type="PANTHER" id="PTHR24012">
    <property type="entry name" value="RNA BINDING PROTEIN"/>
    <property type="match status" value="1"/>
</dbReference>
<dbReference type="InterPro" id="IPR012677">
    <property type="entry name" value="Nucleotide-bd_a/b_plait_sf"/>
</dbReference>
<gene>
    <name evidence="7" type="ORF">CASFOL_009095</name>
</gene>
<dbReference type="Gene3D" id="3.30.70.330">
    <property type="match status" value="2"/>
</dbReference>
<dbReference type="AlphaFoldDB" id="A0ABD3E2X1"/>
<name>A0ABD3E2X1_9LAMI</name>
<evidence type="ECO:0000313" key="8">
    <source>
        <dbReference type="Proteomes" id="UP001632038"/>
    </source>
</evidence>
<dbReference type="SMART" id="SM00360">
    <property type="entry name" value="RRM"/>
    <property type="match status" value="2"/>
</dbReference>
<dbReference type="InterPro" id="IPR000504">
    <property type="entry name" value="RRM_dom"/>
</dbReference>
<dbReference type="PROSITE" id="PS50102">
    <property type="entry name" value="RRM"/>
    <property type="match status" value="2"/>
</dbReference>
<feature type="domain" description="RRM" evidence="6">
    <location>
        <begin position="94"/>
        <end position="175"/>
    </location>
</feature>
<feature type="region of interest" description="Disordered" evidence="4">
    <location>
        <begin position="1"/>
        <end position="86"/>
    </location>
</feature>
<evidence type="ECO:0000256" key="1">
    <source>
        <dbReference type="ARBA" id="ARBA00022737"/>
    </source>
</evidence>
<protein>
    <recommendedName>
        <fullName evidence="9">Flowering time control protein FCA</fullName>
    </recommendedName>
</protein>
<dbReference type="SUPFAM" id="SSF51045">
    <property type="entry name" value="WW domain"/>
    <property type="match status" value="1"/>
</dbReference>
<proteinExistence type="predicted"/>
<sequence>MEVHGGEALSNQFATTSSLPTDGNHHPQEDRHDPSYGGYHHNHHHPDHRHHHNLNVVQNNSTGYHLSNNSNPPPLSGQKRQFHQSNSVDNDGIVKLYVAGITRDATEQDVASVFGEHGDIIEIVLIKDKRTGIQQEYCFVKYATLEQAQRAIGAFNIPYTFPGAMIPMKVRYAERERERERFGMPVGVPVGGSGASGHKLYVGCVNKQALRWELEEIFSPFGVLEDVFIVRDEFKQNRGFAFVQFSCRDMALAAIQALNGTHVMRGCEQPLIVRFADPKKPRLGDSRPPFNNEMQQMKGSGSESHQRNSSPLGYKTTTTASKAPASQSLECDWSEHVSPDGDLYYYNCATCESRWEKPMEYEIYEQELDYLDDQQQQQQQELKSEDLSSPEVSEAHKA</sequence>
<dbReference type="GO" id="GO:0003723">
    <property type="term" value="F:RNA binding"/>
    <property type="evidence" value="ECO:0007669"/>
    <property type="project" value="UniProtKB-UniRule"/>
</dbReference>
<evidence type="ECO:0000256" key="4">
    <source>
        <dbReference type="SAM" id="MobiDB-lite"/>
    </source>
</evidence>
<dbReference type="PROSITE" id="PS50020">
    <property type="entry name" value="WW_DOMAIN_2"/>
    <property type="match status" value="1"/>
</dbReference>
<comment type="caution">
    <text evidence="7">The sequence shown here is derived from an EMBL/GenBank/DDBJ whole genome shotgun (WGS) entry which is preliminary data.</text>
</comment>
<dbReference type="Gene3D" id="2.20.70.10">
    <property type="match status" value="1"/>
</dbReference>
<evidence type="ECO:0000259" key="6">
    <source>
        <dbReference type="PROSITE" id="PS50102"/>
    </source>
</evidence>
<feature type="domain" description="WW" evidence="5">
    <location>
        <begin position="327"/>
        <end position="360"/>
    </location>
</feature>
<reference evidence="8" key="1">
    <citation type="journal article" date="2024" name="IScience">
        <title>Strigolactones Initiate the Formation of Haustorium-like Structures in Castilleja.</title>
        <authorList>
            <person name="Buerger M."/>
            <person name="Peterson D."/>
            <person name="Chory J."/>
        </authorList>
    </citation>
    <scope>NUCLEOTIDE SEQUENCE [LARGE SCALE GENOMIC DNA]</scope>
</reference>
<evidence type="ECO:0000313" key="7">
    <source>
        <dbReference type="EMBL" id="KAL3648127.1"/>
    </source>
</evidence>
<feature type="compositionally biased region" description="Polar residues" evidence="4">
    <location>
        <begin position="320"/>
        <end position="329"/>
    </location>
</feature>
<dbReference type="Pfam" id="PF00397">
    <property type="entry name" value="WW"/>
    <property type="match status" value="1"/>
</dbReference>
<evidence type="ECO:0008006" key="9">
    <source>
        <dbReference type="Google" id="ProtNLM"/>
    </source>
</evidence>
<feature type="region of interest" description="Disordered" evidence="4">
    <location>
        <begin position="278"/>
        <end position="329"/>
    </location>
</feature>